<dbReference type="SUPFAM" id="SSF110997">
    <property type="entry name" value="Sporulation related repeat"/>
    <property type="match status" value="1"/>
</dbReference>
<dbReference type="PROSITE" id="PS51724">
    <property type="entry name" value="SPOR"/>
    <property type="match status" value="1"/>
</dbReference>
<feature type="domain" description="SPOR" evidence="2">
    <location>
        <begin position="105"/>
        <end position="180"/>
    </location>
</feature>
<sequence length="183" mass="19916">MNRELKKRVLGLCAIVIVGAAVLPLILDGAGYRERHLESRIPPAPAPVGLADVEPQMQPLPSTAEPALPSEPAVVSVPVEPVKEAIEKVEPSIDPTGDTPGLDQEGVPVAWTLQLASFRDESNARALRSELLEAGYKVYIRHMAGLVKVFVGPELQRTRLEKLQAQLKQEYALDGIVVRFTTQ</sequence>
<keyword evidence="1" id="KW-1133">Transmembrane helix</keyword>
<keyword evidence="1" id="KW-0812">Transmembrane</keyword>
<keyword evidence="1" id="KW-0472">Membrane</keyword>
<dbReference type="InterPro" id="IPR052521">
    <property type="entry name" value="Cell_div_SPOR-domain"/>
</dbReference>
<gene>
    <name evidence="3" type="primary">dedD</name>
    <name evidence="3" type="ORF">GCM10011352_15630</name>
</gene>
<evidence type="ECO:0000256" key="1">
    <source>
        <dbReference type="SAM" id="Phobius"/>
    </source>
</evidence>
<name>A0ABQ1K7H4_9GAMM</name>
<evidence type="ECO:0000313" key="4">
    <source>
        <dbReference type="Proteomes" id="UP000629025"/>
    </source>
</evidence>
<dbReference type="PANTHER" id="PTHR38687">
    <property type="entry name" value="CELL DIVISION PROTEIN DEDD-RELATED"/>
    <property type="match status" value="1"/>
</dbReference>
<accession>A0ABQ1K7H4</accession>
<dbReference type="InterPro" id="IPR007730">
    <property type="entry name" value="SPOR-like_dom"/>
</dbReference>
<keyword evidence="4" id="KW-1185">Reference proteome</keyword>
<comment type="caution">
    <text evidence="3">The sequence shown here is derived from an EMBL/GenBank/DDBJ whole genome shotgun (WGS) entry which is preliminary data.</text>
</comment>
<proteinExistence type="predicted"/>
<dbReference type="PANTHER" id="PTHR38687:SF1">
    <property type="entry name" value="CELL DIVISION PROTEIN DEDD"/>
    <property type="match status" value="1"/>
</dbReference>
<feature type="transmembrane region" description="Helical" evidence="1">
    <location>
        <begin position="9"/>
        <end position="27"/>
    </location>
</feature>
<reference evidence="4" key="1">
    <citation type="journal article" date="2019" name="Int. J. Syst. Evol. Microbiol.">
        <title>The Global Catalogue of Microorganisms (GCM) 10K type strain sequencing project: providing services to taxonomists for standard genome sequencing and annotation.</title>
        <authorList>
            <consortium name="The Broad Institute Genomics Platform"/>
            <consortium name="The Broad Institute Genome Sequencing Center for Infectious Disease"/>
            <person name="Wu L."/>
            <person name="Ma J."/>
        </authorList>
    </citation>
    <scope>NUCLEOTIDE SEQUENCE [LARGE SCALE GENOMIC DNA]</scope>
    <source>
        <strain evidence="4">CGMCC 1.15341</strain>
    </source>
</reference>
<dbReference type="Gene3D" id="3.30.70.1070">
    <property type="entry name" value="Sporulation related repeat"/>
    <property type="match status" value="1"/>
</dbReference>
<evidence type="ECO:0000313" key="3">
    <source>
        <dbReference type="EMBL" id="GGB90477.1"/>
    </source>
</evidence>
<dbReference type="InterPro" id="IPR036680">
    <property type="entry name" value="SPOR-like_sf"/>
</dbReference>
<dbReference type="EMBL" id="BMIJ01000003">
    <property type="protein sequence ID" value="GGB90477.1"/>
    <property type="molecule type" value="Genomic_DNA"/>
</dbReference>
<organism evidence="3 4">
    <name type="scientific">Marinobacterium zhoushanense</name>
    <dbReference type="NCBI Taxonomy" id="1679163"/>
    <lineage>
        <taxon>Bacteria</taxon>
        <taxon>Pseudomonadati</taxon>
        <taxon>Pseudomonadota</taxon>
        <taxon>Gammaproteobacteria</taxon>
        <taxon>Oceanospirillales</taxon>
        <taxon>Oceanospirillaceae</taxon>
        <taxon>Marinobacterium</taxon>
    </lineage>
</organism>
<dbReference type="Pfam" id="PF05036">
    <property type="entry name" value="SPOR"/>
    <property type="match status" value="1"/>
</dbReference>
<protein>
    <submittedName>
        <fullName evidence="3">Sporulation protein</fullName>
    </submittedName>
</protein>
<evidence type="ECO:0000259" key="2">
    <source>
        <dbReference type="PROSITE" id="PS51724"/>
    </source>
</evidence>
<dbReference type="Proteomes" id="UP000629025">
    <property type="component" value="Unassembled WGS sequence"/>
</dbReference>
<dbReference type="RefSeq" id="WP_188747051.1">
    <property type="nucleotide sequence ID" value="NZ_BMIJ01000003.1"/>
</dbReference>